<keyword evidence="2" id="KW-1185">Reference proteome</keyword>
<protein>
    <submittedName>
        <fullName evidence="1">Uncharacterized protein</fullName>
    </submittedName>
</protein>
<dbReference type="EMBL" id="LXQA011029322">
    <property type="protein sequence ID" value="MCI81855.1"/>
    <property type="molecule type" value="Genomic_DNA"/>
</dbReference>
<proteinExistence type="predicted"/>
<accession>A0A392V4H6</accession>
<reference evidence="1 2" key="1">
    <citation type="journal article" date="2018" name="Front. Plant Sci.">
        <title>Red Clover (Trifolium pratense) and Zigzag Clover (T. medium) - A Picture of Genomic Similarities and Differences.</title>
        <authorList>
            <person name="Dluhosova J."/>
            <person name="Istvanek J."/>
            <person name="Nedelnik J."/>
            <person name="Repkova J."/>
        </authorList>
    </citation>
    <scope>NUCLEOTIDE SEQUENCE [LARGE SCALE GENOMIC DNA]</scope>
    <source>
        <strain evidence="2">cv. 10/8</strain>
        <tissue evidence="1">Leaf</tissue>
    </source>
</reference>
<comment type="caution">
    <text evidence="1">The sequence shown here is derived from an EMBL/GenBank/DDBJ whole genome shotgun (WGS) entry which is preliminary data.</text>
</comment>
<organism evidence="1 2">
    <name type="scientific">Trifolium medium</name>
    <dbReference type="NCBI Taxonomy" id="97028"/>
    <lineage>
        <taxon>Eukaryota</taxon>
        <taxon>Viridiplantae</taxon>
        <taxon>Streptophyta</taxon>
        <taxon>Embryophyta</taxon>
        <taxon>Tracheophyta</taxon>
        <taxon>Spermatophyta</taxon>
        <taxon>Magnoliopsida</taxon>
        <taxon>eudicotyledons</taxon>
        <taxon>Gunneridae</taxon>
        <taxon>Pentapetalae</taxon>
        <taxon>rosids</taxon>
        <taxon>fabids</taxon>
        <taxon>Fabales</taxon>
        <taxon>Fabaceae</taxon>
        <taxon>Papilionoideae</taxon>
        <taxon>50 kb inversion clade</taxon>
        <taxon>NPAAA clade</taxon>
        <taxon>Hologalegina</taxon>
        <taxon>IRL clade</taxon>
        <taxon>Trifolieae</taxon>
        <taxon>Trifolium</taxon>
    </lineage>
</organism>
<evidence type="ECO:0000313" key="1">
    <source>
        <dbReference type="EMBL" id="MCI81855.1"/>
    </source>
</evidence>
<dbReference type="Proteomes" id="UP000265520">
    <property type="component" value="Unassembled WGS sequence"/>
</dbReference>
<name>A0A392V4H6_9FABA</name>
<evidence type="ECO:0000313" key="2">
    <source>
        <dbReference type="Proteomes" id="UP000265520"/>
    </source>
</evidence>
<dbReference type="AlphaFoldDB" id="A0A392V4H6"/>
<sequence length="42" mass="4805">FRWRVAPCCRGSLELVRSTARRAGEDGASRQSVRRLCQEALR</sequence>
<feature type="non-terminal residue" evidence="1">
    <location>
        <position position="1"/>
    </location>
</feature>